<protein>
    <submittedName>
        <fullName evidence="1">Uncharacterized protein</fullName>
    </submittedName>
</protein>
<accession>A0A8W8KNC8</accession>
<reference evidence="1" key="1">
    <citation type="submission" date="2022-08" db="UniProtKB">
        <authorList>
            <consortium name="EnsemblMetazoa"/>
        </authorList>
    </citation>
    <scope>IDENTIFICATION</scope>
    <source>
        <strain evidence="1">05x7-T-G4-1.051#20</strain>
    </source>
</reference>
<proteinExistence type="predicted"/>
<evidence type="ECO:0000313" key="1">
    <source>
        <dbReference type="EnsemblMetazoa" id="G24239.13:cds"/>
    </source>
</evidence>
<dbReference type="AlphaFoldDB" id="A0A8W8KNC8"/>
<dbReference type="Proteomes" id="UP000005408">
    <property type="component" value="Unassembled WGS sequence"/>
</dbReference>
<organism evidence="1 2">
    <name type="scientific">Magallana gigas</name>
    <name type="common">Pacific oyster</name>
    <name type="synonym">Crassostrea gigas</name>
    <dbReference type="NCBI Taxonomy" id="29159"/>
    <lineage>
        <taxon>Eukaryota</taxon>
        <taxon>Metazoa</taxon>
        <taxon>Spiralia</taxon>
        <taxon>Lophotrochozoa</taxon>
        <taxon>Mollusca</taxon>
        <taxon>Bivalvia</taxon>
        <taxon>Autobranchia</taxon>
        <taxon>Pteriomorphia</taxon>
        <taxon>Ostreida</taxon>
        <taxon>Ostreoidea</taxon>
        <taxon>Ostreidae</taxon>
        <taxon>Magallana</taxon>
    </lineage>
</organism>
<name>A0A8W8KNC8_MAGGI</name>
<dbReference type="EnsemblMetazoa" id="G24239.13">
    <property type="protein sequence ID" value="G24239.13:cds"/>
    <property type="gene ID" value="G24239"/>
</dbReference>
<keyword evidence="2" id="KW-1185">Reference proteome</keyword>
<sequence>SSVAACVLCQTILPRIRDHGLYLREVLELVWTLYMPIGCEISWYTEIDYDDKVKKSTDINTCLRLVIQAKIEREGFITLPSDVREGVEEVSDPDLALEKVHKWIEDKKRAGETFQGFS</sequence>
<evidence type="ECO:0000313" key="2">
    <source>
        <dbReference type="Proteomes" id="UP000005408"/>
    </source>
</evidence>